<reference evidence="2" key="1">
    <citation type="journal article" date="2022" name="bioRxiv">
        <title>Sequencing and chromosome-scale assembly of the giantPleurodeles waltlgenome.</title>
        <authorList>
            <person name="Brown T."/>
            <person name="Elewa A."/>
            <person name="Iarovenko S."/>
            <person name="Subramanian E."/>
            <person name="Araus A.J."/>
            <person name="Petzold A."/>
            <person name="Susuki M."/>
            <person name="Suzuki K.-i.T."/>
            <person name="Hayashi T."/>
            <person name="Toyoda A."/>
            <person name="Oliveira C."/>
            <person name="Osipova E."/>
            <person name="Leigh N.D."/>
            <person name="Simon A."/>
            <person name="Yun M.H."/>
        </authorList>
    </citation>
    <scope>NUCLEOTIDE SEQUENCE</scope>
    <source>
        <strain evidence="2">20211129_DDA</strain>
        <tissue evidence="2">Liver</tissue>
    </source>
</reference>
<evidence type="ECO:0000313" key="2">
    <source>
        <dbReference type="EMBL" id="KAJ1092088.1"/>
    </source>
</evidence>
<feature type="region of interest" description="Disordered" evidence="1">
    <location>
        <begin position="1"/>
        <end position="30"/>
    </location>
</feature>
<dbReference type="Proteomes" id="UP001066276">
    <property type="component" value="Chromosome 11"/>
</dbReference>
<evidence type="ECO:0000256" key="1">
    <source>
        <dbReference type="SAM" id="MobiDB-lite"/>
    </source>
</evidence>
<keyword evidence="3" id="KW-1185">Reference proteome</keyword>
<dbReference type="AlphaFoldDB" id="A0AAV7LRI3"/>
<protein>
    <submittedName>
        <fullName evidence="2">Uncharacterized protein</fullName>
    </submittedName>
</protein>
<accession>A0AAV7LRI3</accession>
<feature type="compositionally biased region" description="Basic and acidic residues" evidence="1">
    <location>
        <begin position="14"/>
        <end position="27"/>
    </location>
</feature>
<sequence>MHVNKQCYHSHLKSARENGEPHVRGKPQENGTGACAWLSSWRSRSSVLPPLGEGVMRRKPLKVKVCWC</sequence>
<evidence type="ECO:0000313" key="3">
    <source>
        <dbReference type="Proteomes" id="UP001066276"/>
    </source>
</evidence>
<gene>
    <name evidence="2" type="ORF">NDU88_005202</name>
</gene>
<organism evidence="2 3">
    <name type="scientific">Pleurodeles waltl</name>
    <name type="common">Iberian ribbed newt</name>
    <dbReference type="NCBI Taxonomy" id="8319"/>
    <lineage>
        <taxon>Eukaryota</taxon>
        <taxon>Metazoa</taxon>
        <taxon>Chordata</taxon>
        <taxon>Craniata</taxon>
        <taxon>Vertebrata</taxon>
        <taxon>Euteleostomi</taxon>
        <taxon>Amphibia</taxon>
        <taxon>Batrachia</taxon>
        <taxon>Caudata</taxon>
        <taxon>Salamandroidea</taxon>
        <taxon>Salamandridae</taxon>
        <taxon>Pleurodelinae</taxon>
        <taxon>Pleurodeles</taxon>
    </lineage>
</organism>
<dbReference type="EMBL" id="JANPWB010000015">
    <property type="protein sequence ID" value="KAJ1092088.1"/>
    <property type="molecule type" value="Genomic_DNA"/>
</dbReference>
<name>A0AAV7LRI3_PLEWA</name>
<comment type="caution">
    <text evidence="2">The sequence shown here is derived from an EMBL/GenBank/DDBJ whole genome shotgun (WGS) entry which is preliminary data.</text>
</comment>
<proteinExistence type="predicted"/>